<accession>A0A0L0DR37</accession>
<dbReference type="OrthoDB" id="2021149at2759"/>
<feature type="coiled-coil region" evidence="1">
    <location>
        <begin position="578"/>
        <end position="612"/>
    </location>
</feature>
<evidence type="ECO:0000256" key="2">
    <source>
        <dbReference type="SAM" id="MobiDB-lite"/>
    </source>
</evidence>
<dbReference type="EMBL" id="GL349438">
    <property type="protein sequence ID" value="KNC54774.1"/>
    <property type="molecule type" value="Genomic_DNA"/>
</dbReference>
<dbReference type="PANTHER" id="PTHR42180:SF4">
    <property type="entry name" value="CALPONIN-HOMOLOGY (CH) DOMAIN-CONTAINING PROTEIN"/>
    <property type="match status" value="1"/>
</dbReference>
<name>A0A0L0DR37_THETB</name>
<proteinExistence type="predicted"/>
<dbReference type="eggNOG" id="ENOG502S2QM">
    <property type="taxonomic scope" value="Eukaryota"/>
</dbReference>
<feature type="coiled-coil region" evidence="1">
    <location>
        <begin position="713"/>
        <end position="789"/>
    </location>
</feature>
<feature type="compositionally biased region" description="Pro residues" evidence="2">
    <location>
        <begin position="153"/>
        <end position="171"/>
    </location>
</feature>
<dbReference type="Proteomes" id="UP000054408">
    <property type="component" value="Unassembled WGS sequence"/>
</dbReference>
<feature type="region of interest" description="Disordered" evidence="2">
    <location>
        <begin position="812"/>
        <end position="839"/>
    </location>
</feature>
<reference evidence="4 5" key="1">
    <citation type="submission" date="2010-05" db="EMBL/GenBank/DDBJ databases">
        <title>The Genome Sequence of Thecamonas trahens ATCC 50062.</title>
        <authorList>
            <consortium name="The Broad Institute Genome Sequencing Platform"/>
            <person name="Russ C."/>
            <person name="Cuomo C."/>
            <person name="Shea T."/>
            <person name="Young S.K."/>
            <person name="Zeng Q."/>
            <person name="Koehrsen M."/>
            <person name="Haas B."/>
            <person name="Borodovsky M."/>
            <person name="Guigo R."/>
            <person name="Alvarado L."/>
            <person name="Berlin A."/>
            <person name="Bochicchio J."/>
            <person name="Borenstein D."/>
            <person name="Chapman S."/>
            <person name="Chen Z."/>
            <person name="Freedman E."/>
            <person name="Gellesch M."/>
            <person name="Goldberg J."/>
            <person name="Griggs A."/>
            <person name="Gujja S."/>
            <person name="Heilman E."/>
            <person name="Heiman D."/>
            <person name="Hepburn T."/>
            <person name="Howarth C."/>
            <person name="Jen D."/>
            <person name="Larson L."/>
            <person name="Mehta T."/>
            <person name="Park D."/>
            <person name="Pearson M."/>
            <person name="Roberts A."/>
            <person name="Saif S."/>
            <person name="Shenoy N."/>
            <person name="Sisk P."/>
            <person name="Stolte C."/>
            <person name="Sykes S."/>
            <person name="Thomson T."/>
            <person name="Walk T."/>
            <person name="White J."/>
            <person name="Yandava C."/>
            <person name="Burger G."/>
            <person name="Gray M.W."/>
            <person name="Holland P.W.H."/>
            <person name="King N."/>
            <person name="Lang F.B.F."/>
            <person name="Roger A.J."/>
            <person name="Ruiz-Trillo I."/>
            <person name="Lander E."/>
            <person name="Nusbaum C."/>
        </authorList>
    </citation>
    <scope>NUCLEOTIDE SEQUENCE [LARGE SCALE GENOMIC DNA]</scope>
    <source>
        <strain evidence="4 5">ATCC 50062</strain>
    </source>
</reference>
<keyword evidence="5" id="KW-1185">Reference proteome</keyword>
<evidence type="ECO:0000256" key="1">
    <source>
        <dbReference type="SAM" id="Coils"/>
    </source>
</evidence>
<sequence>MGVPPRTISSSAVRKGHRGAAHALLVLFYFLHSIANATDVAADFELPVPDALAAFLQSPAAVESLVRGGAIAASSGKGNPQDKPQAKAKAKVKAKVKAKAATIAPRARRSAPAPSPIKRVASPVVAARPPTSQRQSSRRQAEAPASAGTSMPTPAPASVPAPAPAASPAPPAAQDVVWRNTEHKVKGELVVKKMRFAIDSLQRQLAAVVAEKDALAARFTDQVSELKRRYENELLLQRAALNNEVAVCKLADVSRDMASSASHEALLHALASKLADESTRYGGTCDAVALASEVVVLRQALAASEEARNQAAVNNRELQAALETAHALVAQESENALAIHLDYARQDASIVVEVDALVADTDAAGDAPARGLTARERALVARIRELEFSAAQSAAQAARSTEELKAQLLEAKAAGVAEEAFGKNLTELEAELVAEHETVALREQVAALRKANAFLRGAADAACPSDTLDDPEQSERRNGALLSALQDLTRVFPADDPVAQEVSSVLFSHFWALVCEARLASRRAARTATNCATARARVGELESQLGEVQSSFARELATALEAARAEANADHAAAAAERSQLAAQLQVALASLEQAKAEAEALQSEAASARASALADDAARFSALHAKFTKLRAEAKRLQLREQVWKELCDQLQSMTQELSGSSSLDATKARELASLEAGVVAAIEQLNKLARPADAAGATDHLETDVAIDSALALARAQIEQLTETLAAVRSQVHELQAAQASSEANEAAAVAAAGDAATKIALLNAQLADLTAANEALATRAAEADESARATTAHLQAQVADLTSALADERSLWTSTTDRPPLPEEGAPATDAEPGASAVDAIVARLRALLPAPPAASRPDPQPASAFPPILE</sequence>
<keyword evidence="1" id="KW-0175">Coiled coil</keyword>
<dbReference type="GeneID" id="25561370"/>
<dbReference type="PANTHER" id="PTHR42180">
    <property type="entry name" value="HOMOLOGY DOMAIN-CONTAINING PROTEIN,PUTATIVE-RELATED"/>
    <property type="match status" value="1"/>
</dbReference>
<feature type="signal peptide" evidence="3">
    <location>
        <begin position="1"/>
        <end position="37"/>
    </location>
</feature>
<feature type="chain" id="PRO_5005537768" evidence="3">
    <location>
        <begin position="38"/>
        <end position="874"/>
    </location>
</feature>
<dbReference type="AlphaFoldDB" id="A0A0L0DR37"/>
<evidence type="ECO:0000313" key="4">
    <source>
        <dbReference type="EMBL" id="KNC54774.1"/>
    </source>
</evidence>
<evidence type="ECO:0000256" key="3">
    <source>
        <dbReference type="SAM" id="SignalP"/>
    </source>
</evidence>
<feature type="region of interest" description="Disordered" evidence="2">
    <location>
        <begin position="853"/>
        <end position="874"/>
    </location>
</feature>
<dbReference type="RefSeq" id="XP_013761674.1">
    <property type="nucleotide sequence ID" value="XM_013906220.1"/>
</dbReference>
<feature type="region of interest" description="Disordered" evidence="2">
    <location>
        <begin position="99"/>
        <end position="173"/>
    </location>
</feature>
<evidence type="ECO:0000313" key="5">
    <source>
        <dbReference type="Proteomes" id="UP000054408"/>
    </source>
</evidence>
<gene>
    <name evidence="4" type="ORF">AMSG_01626</name>
</gene>
<keyword evidence="3" id="KW-0732">Signal</keyword>
<protein>
    <submittedName>
        <fullName evidence="4">Uncharacterized protein</fullName>
    </submittedName>
</protein>
<feature type="coiled-coil region" evidence="1">
    <location>
        <begin position="301"/>
        <end position="335"/>
    </location>
</feature>
<feature type="compositionally biased region" description="Pro residues" evidence="2">
    <location>
        <begin position="853"/>
        <end position="864"/>
    </location>
</feature>
<dbReference type="OMA" id="WALVCEA"/>
<organism evidence="4 5">
    <name type="scientific">Thecamonas trahens ATCC 50062</name>
    <dbReference type="NCBI Taxonomy" id="461836"/>
    <lineage>
        <taxon>Eukaryota</taxon>
        <taxon>Apusozoa</taxon>
        <taxon>Apusomonadida</taxon>
        <taxon>Apusomonadidae</taxon>
        <taxon>Thecamonas</taxon>
    </lineage>
</organism>